<dbReference type="RefSeq" id="WP_105396308.1">
    <property type="nucleotide sequence ID" value="NZ_CAWNTA010000120.1"/>
</dbReference>
<evidence type="ECO:0000313" key="2">
    <source>
        <dbReference type="Proteomes" id="UP000239550"/>
    </source>
</evidence>
<comment type="caution">
    <text evidence="1">The sequence shown here is derived from an EMBL/GenBank/DDBJ whole genome shotgun (WGS) entry which is preliminary data.</text>
</comment>
<evidence type="ECO:0000313" key="1">
    <source>
        <dbReference type="EMBL" id="PQQ23689.1"/>
    </source>
</evidence>
<dbReference type="AlphaFoldDB" id="A0A2S8PXA6"/>
<dbReference type="Proteomes" id="UP000239550">
    <property type="component" value="Unassembled WGS sequence"/>
</dbReference>
<keyword evidence="2" id="KW-1185">Reference proteome</keyword>
<protein>
    <submittedName>
        <fullName evidence="1">Uncharacterized protein</fullName>
    </submittedName>
</protein>
<organism evidence="1 2">
    <name type="scientific">Photorhabdus hindustanensis</name>
    <dbReference type="NCBI Taxonomy" id="2918802"/>
    <lineage>
        <taxon>Bacteria</taxon>
        <taxon>Pseudomonadati</taxon>
        <taxon>Pseudomonadota</taxon>
        <taxon>Gammaproteobacteria</taxon>
        <taxon>Enterobacterales</taxon>
        <taxon>Morganellaceae</taxon>
        <taxon>Photorhabdus</taxon>
    </lineage>
</organism>
<sequence length="64" mass="6836">MNSKTTEELRNLSYINLAADDALGKIEALASAAGYLLADDELSEIGLELLEIIQIIASKASRGK</sequence>
<proteinExistence type="predicted"/>
<dbReference type="EMBL" id="PUWT01000053">
    <property type="protein sequence ID" value="PQQ23689.1"/>
    <property type="molecule type" value="Genomic_DNA"/>
</dbReference>
<accession>A0A2S8PXA6</accession>
<reference evidence="1 2" key="1">
    <citation type="submission" date="2018-02" db="EMBL/GenBank/DDBJ databases">
        <title>Five New Genomes of Indian Photorhabdus Isolates TSA.</title>
        <authorList>
            <person name="Dubay B."/>
            <person name="Somvanshi V.S."/>
        </authorList>
    </citation>
    <scope>NUCLEOTIDE SEQUENCE [LARGE SCALE GENOMIC DNA]</scope>
    <source>
        <strain evidence="1 2">H1</strain>
    </source>
</reference>
<gene>
    <name evidence="1" type="ORF">C6H66_18185</name>
</gene>
<name>A0A2S8PXA6_9GAMM</name>